<organism evidence="3 4">
    <name type="scientific">Durusdinium trenchii</name>
    <dbReference type="NCBI Taxonomy" id="1381693"/>
    <lineage>
        <taxon>Eukaryota</taxon>
        <taxon>Sar</taxon>
        <taxon>Alveolata</taxon>
        <taxon>Dinophyceae</taxon>
        <taxon>Suessiales</taxon>
        <taxon>Symbiodiniaceae</taxon>
        <taxon>Durusdinium</taxon>
    </lineage>
</organism>
<dbReference type="Proteomes" id="UP001642484">
    <property type="component" value="Unassembled WGS sequence"/>
</dbReference>
<name>A0ABP0QMD5_9DINO</name>
<evidence type="ECO:0000313" key="4">
    <source>
        <dbReference type="Proteomes" id="UP001642484"/>
    </source>
</evidence>
<feature type="domain" description="C2H2-type" evidence="2">
    <location>
        <begin position="123"/>
        <end position="155"/>
    </location>
</feature>
<keyword evidence="1" id="KW-0863">Zinc-finger</keyword>
<keyword evidence="1" id="KW-0862">Zinc</keyword>
<reference evidence="3 4" key="1">
    <citation type="submission" date="2024-02" db="EMBL/GenBank/DDBJ databases">
        <authorList>
            <person name="Chen Y."/>
            <person name="Shah S."/>
            <person name="Dougan E. K."/>
            <person name="Thang M."/>
            <person name="Chan C."/>
        </authorList>
    </citation>
    <scope>NUCLEOTIDE SEQUENCE [LARGE SCALE GENOMIC DNA]</scope>
</reference>
<protein>
    <recommendedName>
        <fullName evidence="2">C2H2-type domain-containing protein</fullName>
    </recommendedName>
</protein>
<keyword evidence="4" id="KW-1185">Reference proteome</keyword>
<dbReference type="PROSITE" id="PS50157">
    <property type="entry name" value="ZINC_FINGER_C2H2_2"/>
    <property type="match status" value="1"/>
</dbReference>
<evidence type="ECO:0000313" key="3">
    <source>
        <dbReference type="EMBL" id="CAK9089184.1"/>
    </source>
</evidence>
<proteinExistence type="predicted"/>
<gene>
    <name evidence="3" type="ORF">CCMP2556_LOCUS42951</name>
</gene>
<evidence type="ECO:0000259" key="2">
    <source>
        <dbReference type="PROSITE" id="PS50157"/>
    </source>
</evidence>
<evidence type="ECO:0000256" key="1">
    <source>
        <dbReference type="PROSITE-ProRule" id="PRU00042"/>
    </source>
</evidence>
<accession>A0ABP0QMD5</accession>
<comment type="caution">
    <text evidence="3">The sequence shown here is derived from an EMBL/GenBank/DDBJ whole genome shotgun (WGS) entry which is preliminary data.</text>
</comment>
<sequence>MAGSSTWSAGLLGPCYRDCGQLGEFYFVTHCCGAHTDEGLLSRVVLCQRCIQEGCPFCGHPISERDVRSVTDKLPTLVTESGCYEGNPNESAVDSENRMWLAGSRYPLLPQSNIWLTDEILDLCCTSCGKTFTTLHYVHDYDQDPVHGIHDGGQPFVHNDITIDPTVEEFPMPPKSCDCGGWLQSEGLDIRKIIWERFQEVQDTLLQQRVKQVCCEPSWYLTRIASELKTTDSVQQLLEFPELFQVLNAMLPTFPYTEWAERFHCDGISVGDAFLSVAKILCAVAAFCMHDIYTGELNDSNVEILLGSRSIVEWDPKYAESVFGKLVFAMNLPNSYLEKVLDGWLIERQDHLFKPAFNLFKVLGYRMYTWEAPAN</sequence>
<keyword evidence="1" id="KW-0479">Metal-binding</keyword>
<dbReference type="EMBL" id="CAXAMN010024695">
    <property type="protein sequence ID" value="CAK9089184.1"/>
    <property type="molecule type" value="Genomic_DNA"/>
</dbReference>
<dbReference type="InterPro" id="IPR013087">
    <property type="entry name" value="Znf_C2H2_type"/>
</dbReference>